<keyword evidence="1" id="KW-0808">Transferase</keyword>
<reference evidence="2" key="2">
    <citation type="submission" date="2017-12" db="EMBL/GenBank/DDBJ databases">
        <title>Genome sequence of the Bar-tailed Godwit (Limosa lapponica baueri).</title>
        <authorList>
            <person name="Lima N.C.B."/>
            <person name="Parody-Merino A.M."/>
            <person name="Battley P.F."/>
            <person name="Fidler A.E."/>
            <person name="Prosdocimi F."/>
        </authorList>
    </citation>
    <scope>NUCLEOTIDE SEQUENCE [LARGE SCALE GENOMIC DNA]</scope>
</reference>
<sequence>MSKWKPVTSGVPQGSVLGLVLFNIFVGDMKSVIEGTLSKSASDTKLCGVVNTLKGRDATQRHLDRRKRWDHANFMKFNQTKCRVLRLGQGNPRYKCRLGGGWIERYPAFKDLTDFSGFVSNYSCATVIFETSVYVAV</sequence>
<accession>A0A2I0TBZ9</accession>
<protein>
    <submittedName>
        <fullName evidence="1">Rna-directed dna polymerase from mobile element jockey-like</fullName>
    </submittedName>
</protein>
<dbReference type="GO" id="GO:0003964">
    <property type="term" value="F:RNA-directed DNA polymerase activity"/>
    <property type="evidence" value="ECO:0007669"/>
    <property type="project" value="UniProtKB-KW"/>
</dbReference>
<evidence type="ECO:0000313" key="1">
    <source>
        <dbReference type="EMBL" id="PKU31305.1"/>
    </source>
</evidence>
<reference evidence="2" key="1">
    <citation type="submission" date="2017-11" db="EMBL/GenBank/DDBJ databases">
        <authorList>
            <person name="Lima N.C."/>
            <person name="Parody-Merino A.M."/>
            <person name="Battley P.F."/>
            <person name="Fidler A.E."/>
            <person name="Prosdocimi F."/>
        </authorList>
    </citation>
    <scope>NUCLEOTIDE SEQUENCE [LARGE SCALE GENOMIC DNA]</scope>
</reference>
<dbReference type="AlphaFoldDB" id="A0A2I0TBZ9"/>
<keyword evidence="2" id="KW-1185">Reference proteome</keyword>
<evidence type="ECO:0000313" key="2">
    <source>
        <dbReference type="Proteomes" id="UP000233556"/>
    </source>
</evidence>
<dbReference type="PANTHER" id="PTHR33332">
    <property type="entry name" value="REVERSE TRANSCRIPTASE DOMAIN-CONTAINING PROTEIN"/>
    <property type="match status" value="1"/>
</dbReference>
<keyword evidence="1" id="KW-0548">Nucleotidyltransferase</keyword>
<proteinExistence type="predicted"/>
<organism evidence="1 2">
    <name type="scientific">Limosa lapponica baueri</name>
    <dbReference type="NCBI Taxonomy" id="1758121"/>
    <lineage>
        <taxon>Eukaryota</taxon>
        <taxon>Metazoa</taxon>
        <taxon>Chordata</taxon>
        <taxon>Craniata</taxon>
        <taxon>Vertebrata</taxon>
        <taxon>Euteleostomi</taxon>
        <taxon>Archelosauria</taxon>
        <taxon>Archosauria</taxon>
        <taxon>Dinosauria</taxon>
        <taxon>Saurischia</taxon>
        <taxon>Theropoda</taxon>
        <taxon>Coelurosauria</taxon>
        <taxon>Aves</taxon>
        <taxon>Neognathae</taxon>
        <taxon>Neoaves</taxon>
        <taxon>Charadriiformes</taxon>
        <taxon>Scolopacidae</taxon>
        <taxon>Limosa</taxon>
    </lineage>
</organism>
<dbReference type="OrthoDB" id="416454at2759"/>
<gene>
    <name evidence="1" type="ORF">llap_18391</name>
</gene>
<dbReference type="Proteomes" id="UP000233556">
    <property type="component" value="Unassembled WGS sequence"/>
</dbReference>
<name>A0A2I0TBZ9_LIMLA</name>
<keyword evidence="1" id="KW-0695">RNA-directed DNA polymerase</keyword>
<dbReference type="EMBL" id="KZ513022">
    <property type="protein sequence ID" value="PKU31305.1"/>
    <property type="molecule type" value="Genomic_DNA"/>
</dbReference>